<dbReference type="EMBL" id="JAEACU010000002">
    <property type="protein sequence ID" value="KAH7543032.1"/>
    <property type="molecule type" value="Genomic_DNA"/>
</dbReference>
<accession>A0A978VW37</accession>
<name>A0A978VW37_ZIZJJ</name>
<dbReference type="Proteomes" id="UP000813462">
    <property type="component" value="Unassembled WGS sequence"/>
</dbReference>
<evidence type="ECO:0000313" key="2">
    <source>
        <dbReference type="Proteomes" id="UP000813462"/>
    </source>
</evidence>
<evidence type="ECO:0000313" key="1">
    <source>
        <dbReference type="EMBL" id="KAH7543032.1"/>
    </source>
</evidence>
<protein>
    <submittedName>
        <fullName evidence="1">Uncharacterized protein</fullName>
    </submittedName>
</protein>
<reference evidence="1" key="1">
    <citation type="journal article" date="2021" name="Front. Plant Sci.">
        <title>Chromosome-Scale Genome Assembly for Chinese Sour Jujube and Insights Into Its Genome Evolution and Domestication Signature.</title>
        <authorList>
            <person name="Shen L.-Y."/>
            <person name="Luo H."/>
            <person name="Wang X.-L."/>
            <person name="Wang X.-M."/>
            <person name="Qiu X.-J."/>
            <person name="Liu H."/>
            <person name="Zhou S.-S."/>
            <person name="Jia K.-H."/>
            <person name="Nie S."/>
            <person name="Bao Y.-T."/>
            <person name="Zhang R.-G."/>
            <person name="Yun Q.-Z."/>
            <person name="Chai Y.-H."/>
            <person name="Lu J.-Y."/>
            <person name="Li Y."/>
            <person name="Zhao S.-W."/>
            <person name="Mao J.-F."/>
            <person name="Jia S.-G."/>
            <person name="Mao Y.-M."/>
        </authorList>
    </citation>
    <scope>NUCLEOTIDE SEQUENCE</scope>
    <source>
        <strain evidence="1">AT0</strain>
        <tissue evidence="1">Leaf</tissue>
    </source>
</reference>
<comment type="caution">
    <text evidence="1">The sequence shown here is derived from an EMBL/GenBank/DDBJ whole genome shotgun (WGS) entry which is preliminary data.</text>
</comment>
<sequence>MRRYMSPAIYAILFMKYCTDIVPCGIVAASGRSSFDHYRHRDSVSRVQEVEKDVKDRTKGEMGACKTLCTPFEQPGLSEDTVSFMTALI</sequence>
<dbReference type="AlphaFoldDB" id="A0A978VW37"/>
<proteinExistence type="predicted"/>
<gene>
    <name evidence="1" type="ORF">FEM48_Zijuj02G0139600</name>
</gene>
<organism evidence="1 2">
    <name type="scientific">Ziziphus jujuba var. spinosa</name>
    <dbReference type="NCBI Taxonomy" id="714518"/>
    <lineage>
        <taxon>Eukaryota</taxon>
        <taxon>Viridiplantae</taxon>
        <taxon>Streptophyta</taxon>
        <taxon>Embryophyta</taxon>
        <taxon>Tracheophyta</taxon>
        <taxon>Spermatophyta</taxon>
        <taxon>Magnoliopsida</taxon>
        <taxon>eudicotyledons</taxon>
        <taxon>Gunneridae</taxon>
        <taxon>Pentapetalae</taxon>
        <taxon>rosids</taxon>
        <taxon>fabids</taxon>
        <taxon>Rosales</taxon>
        <taxon>Rhamnaceae</taxon>
        <taxon>Paliureae</taxon>
        <taxon>Ziziphus</taxon>
    </lineage>
</organism>